<organism evidence="1">
    <name type="scientific">viral metagenome</name>
    <dbReference type="NCBI Taxonomy" id="1070528"/>
    <lineage>
        <taxon>unclassified sequences</taxon>
        <taxon>metagenomes</taxon>
        <taxon>organismal metagenomes</taxon>
    </lineage>
</organism>
<accession>A0A6C0HFL7</accession>
<protein>
    <submittedName>
        <fullName evidence="1">Uncharacterized protein</fullName>
    </submittedName>
</protein>
<evidence type="ECO:0000313" key="1">
    <source>
        <dbReference type="EMBL" id="QHT78823.1"/>
    </source>
</evidence>
<reference evidence="1" key="1">
    <citation type="journal article" date="2020" name="Nature">
        <title>Giant virus diversity and host interactions through global metagenomics.</title>
        <authorList>
            <person name="Schulz F."/>
            <person name="Roux S."/>
            <person name="Paez-Espino D."/>
            <person name="Jungbluth S."/>
            <person name="Walsh D.A."/>
            <person name="Denef V.J."/>
            <person name="McMahon K.D."/>
            <person name="Konstantinidis K.T."/>
            <person name="Eloe-Fadrosh E.A."/>
            <person name="Kyrpides N.C."/>
            <person name="Woyke T."/>
        </authorList>
    </citation>
    <scope>NUCLEOTIDE SEQUENCE</scope>
    <source>
        <strain evidence="1">GVMAG-M-3300023179-92</strain>
    </source>
</reference>
<name>A0A6C0HFL7_9ZZZZ</name>
<dbReference type="EMBL" id="MN739939">
    <property type="protein sequence ID" value="QHT78823.1"/>
    <property type="molecule type" value="Genomic_DNA"/>
</dbReference>
<dbReference type="AlphaFoldDB" id="A0A6C0HFL7"/>
<proteinExistence type="predicted"/>
<sequence length="151" mass="18107">MILENYDYERNKLIDEISRREDYQGQIFASLNKFWYRDLDLSPHSNYADVYCTYVCRLGGNEVIGHLFIDVVPCLTEDYPLVLKELNKKFYDRMTQLKKTKDELVNERRVLVISEYKAESVSFERLKEMFKKHGIKICIIKQSEEEEETEE</sequence>